<keyword evidence="1" id="KW-0812">Transmembrane</keyword>
<protein>
    <submittedName>
        <fullName evidence="2">Uncharacterized protein</fullName>
    </submittedName>
</protein>
<accession>A0ABY8WPS4</accession>
<keyword evidence="3" id="KW-1185">Reference proteome</keyword>
<dbReference type="EMBL" id="CP126980">
    <property type="protein sequence ID" value="WIM99881.1"/>
    <property type="molecule type" value="Genomic_DNA"/>
</dbReference>
<gene>
    <name evidence="2" type="ORF">ACTOB_003549</name>
</gene>
<feature type="transmembrane region" description="Helical" evidence="1">
    <location>
        <begin position="72"/>
        <end position="90"/>
    </location>
</feature>
<feature type="transmembrane region" description="Helical" evidence="1">
    <location>
        <begin position="102"/>
        <end position="119"/>
    </location>
</feature>
<reference evidence="2 3" key="1">
    <citation type="submission" date="2023-06" db="EMBL/GenBank/DDBJ databases">
        <authorList>
            <person name="Yushchuk O."/>
            <person name="Binda E."/>
            <person name="Ruckert-Reed C."/>
            <person name="Fedorenko V."/>
            <person name="Kalinowski J."/>
            <person name="Marinelli F."/>
        </authorList>
    </citation>
    <scope>NUCLEOTIDE SEQUENCE [LARGE SCALE GENOMIC DNA]</scope>
    <source>
        <strain evidence="2 3">NRRL 3884</strain>
    </source>
</reference>
<sequence length="134" mass="13939">MLQRAAKGAALGTVVALALAWPIIAQYQQERRAALPYSEPDLTGVWLNSLAVYLAVVPLVGWVGLRMLAVRPVWLANLGAWGLTGIGLFIIEGIGGSAGGQLWVYALVGLVSFGAAATVPPSPRTAPQHSLSPA</sequence>
<evidence type="ECO:0000256" key="1">
    <source>
        <dbReference type="SAM" id="Phobius"/>
    </source>
</evidence>
<organism evidence="2 3">
    <name type="scientific">Actinoplanes oblitus</name>
    <dbReference type="NCBI Taxonomy" id="3040509"/>
    <lineage>
        <taxon>Bacteria</taxon>
        <taxon>Bacillati</taxon>
        <taxon>Actinomycetota</taxon>
        <taxon>Actinomycetes</taxon>
        <taxon>Micromonosporales</taxon>
        <taxon>Micromonosporaceae</taxon>
        <taxon>Actinoplanes</taxon>
    </lineage>
</organism>
<proteinExistence type="predicted"/>
<evidence type="ECO:0000313" key="3">
    <source>
        <dbReference type="Proteomes" id="UP001240150"/>
    </source>
</evidence>
<dbReference type="RefSeq" id="WP_284921324.1">
    <property type="nucleotide sequence ID" value="NZ_CP126980.1"/>
</dbReference>
<name>A0ABY8WPS4_9ACTN</name>
<evidence type="ECO:0000313" key="2">
    <source>
        <dbReference type="EMBL" id="WIM99881.1"/>
    </source>
</evidence>
<feature type="transmembrane region" description="Helical" evidence="1">
    <location>
        <begin position="45"/>
        <end position="65"/>
    </location>
</feature>
<dbReference type="Proteomes" id="UP001240150">
    <property type="component" value="Chromosome"/>
</dbReference>
<keyword evidence="1" id="KW-0472">Membrane</keyword>
<keyword evidence="1" id="KW-1133">Transmembrane helix</keyword>